<evidence type="ECO:0000256" key="1">
    <source>
        <dbReference type="SAM" id="MobiDB-lite"/>
    </source>
</evidence>
<reference evidence="2 3" key="1">
    <citation type="journal article" date="2014" name="Genome Biol. Evol.">
        <title>The secreted proteins of Achlya hypogyna and Thraustotheca clavata identify the ancestral oomycete secretome and reveal gene acquisitions by horizontal gene transfer.</title>
        <authorList>
            <person name="Misner I."/>
            <person name="Blouin N."/>
            <person name="Leonard G."/>
            <person name="Richards T.A."/>
            <person name="Lane C.E."/>
        </authorList>
    </citation>
    <scope>NUCLEOTIDE SEQUENCE [LARGE SCALE GENOMIC DNA]</scope>
    <source>
        <strain evidence="2 3">ATCC 34112</strain>
    </source>
</reference>
<dbReference type="OrthoDB" id="185024at2759"/>
<name>A0A1V9Y8I5_9STRA</name>
<dbReference type="AlphaFoldDB" id="A0A1V9Y8I5"/>
<evidence type="ECO:0000313" key="2">
    <source>
        <dbReference type="EMBL" id="OQR82023.1"/>
    </source>
</evidence>
<protein>
    <submittedName>
        <fullName evidence="2">Uncharacterized protein</fullName>
    </submittedName>
</protein>
<feature type="region of interest" description="Disordered" evidence="1">
    <location>
        <begin position="1"/>
        <end position="21"/>
    </location>
</feature>
<dbReference type="EMBL" id="JNBS01004851">
    <property type="protein sequence ID" value="OQR82023.1"/>
    <property type="molecule type" value="Genomic_DNA"/>
</dbReference>
<keyword evidence="3" id="KW-1185">Reference proteome</keyword>
<sequence length="554" mass="60697">MAASSSAPVAPSPSSSSSTASASTAESVVAANIALMNSLLGYDVVIVCCSTPYQATYWQKRLMATRGTISPSDMKVITVYEDWVGGAGNGLGTLYAYQKAVVEGKVLYGNSFDLTKELREKKISVALYHTAGKGTRLAPLPGSENNNKPGVKLPAMLKVEDNYVPMTILEAVIKQTGVYAPSRRGRLSVFWGDQVFIPSAKVEYTPVHHVDILATLAPMPSEKEWKEKGLEKYGLIAVNGANEAAQVDKVSHATALRLLADFGQVKSVGTSLGSFSVDHDMLVSLLEEFEQELQQKEGKLDTDPHFWMPLTLPLSAYVEVMGQKGVPTEKSTRHYDRMQTMLQKFYTSRREKLGLFGCIDVGSAAYWWDYGQLKLYLKNNSLVTENTTEALALRSFLGIQDPLMWSELGDSVTTHKVAVLGSKISRGRIISSVLSGVAADTVDVEDSILINVTARHVKAKRCVLYNVTSEDIKGLDLEPGTVLVGVLLPNGDRLVVESKLSICGGDAWKTTLDNNVHSFEQIYVLNEEADVAEIERLCQDEHLRIRELIHPTIY</sequence>
<dbReference type="Proteomes" id="UP000243217">
    <property type="component" value="Unassembled WGS sequence"/>
</dbReference>
<evidence type="ECO:0000313" key="3">
    <source>
        <dbReference type="Proteomes" id="UP000243217"/>
    </source>
</evidence>
<accession>A0A1V9Y8I5</accession>
<organism evidence="2 3">
    <name type="scientific">Thraustotheca clavata</name>
    <dbReference type="NCBI Taxonomy" id="74557"/>
    <lineage>
        <taxon>Eukaryota</taxon>
        <taxon>Sar</taxon>
        <taxon>Stramenopiles</taxon>
        <taxon>Oomycota</taxon>
        <taxon>Saprolegniomycetes</taxon>
        <taxon>Saprolegniales</taxon>
        <taxon>Achlyaceae</taxon>
        <taxon>Thraustotheca</taxon>
    </lineage>
</organism>
<comment type="caution">
    <text evidence="2">The sequence shown here is derived from an EMBL/GenBank/DDBJ whole genome shotgun (WGS) entry which is preliminary data.</text>
</comment>
<gene>
    <name evidence="2" type="ORF">THRCLA_11201</name>
</gene>
<proteinExistence type="predicted"/>